<dbReference type="KEGG" id="abac:LuPra_02752"/>
<dbReference type="EMBL" id="CP015136">
    <property type="protein sequence ID" value="AMY09533.1"/>
    <property type="molecule type" value="Genomic_DNA"/>
</dbReference>
<dbReference type="SUPFAM" id="SSF52172">
    <property type="entry name" value="CheY-like"/>
    <property type="match status" value="1"/>
</dbReference>
<reference evidence="2" key="2">
    <citation type="submission" date="2016-04" db="EMBL/GenBank/DDBJ databases">
        <title>First Complete Genome Sequence of a Subdivision 6 Acidobacterium.</title>
        <authorList>
            <person name="Huang S."/>
            <person name="Vieira S."/>
            <person name="Bunk B."/>
            <person name="Riedel T."/>
            <person name="Sproeer C."/>
            <person name="Overmann J."/>
        </authorList>
    </citation>
    <scope>NUCLEOTIDE SEQUENCE [LARGE SCALE GENOMIC DNA]</scope>
    <source>
        <strain evidence="2">DSM 100886 HEG_-6_39</strain>
    </source>
</reference>
<proteinExistence type="predicted"/>
<dbReference type="STRING" id="1855912.LuPra_02752"/>
<protein>
    <recommendedName>
        <fullName evidence="3">Response regulatory domain-containing protein</fullName>
    </recommendedName>
</protein>
<name>A0A143PMU7_LUTPR</name>
<accession>A0A143PMU7</accession>
<dbReference type="RefSeq" id="WP_157899158.1">
    <property type="nucleotide sequence ID" value="NZ_CP015136.1"/>
</dbReference>
<dbReference type="OrthoDB" id="5514673at2"/>
<organism evidence="1 2">
    <name type="scientific">Luteitalea pratensis</name>
    <dbReference type="NCBI Taxonomy" id="1855912"/>
    <lineage>
        <taxon>Bacteria</taxon>
        <taxon>Pseudomonadati</taxon>
        <taxon>Acidobacteriota</taxon>
        <taxon>Vicinamibacteria</taxon>
        <taxon>Vicinamibacterales</taxon>
        <taxon>Vicinamibacteraceae</taxon>
        <taxon>Luteitalea</taxon>
    </lineage>
</organism>
<dbReference type="AlphaFoldDB" id="A0A143PMU7"/>
<evidence type="ECO:0008006" key="3">
    <source>
        <dbReference type="Google" id="ProtNLM"/>
    </source>
</evidence>
<dbReference type="Proteomes" id="UP000076079">
    <property type="component" value="Chromosome"/>
</dbReference>
<evidence type="ECO:0000313" key="2">
    <source>
        <dbReference type="Proteomes" id="UP000076079"/>
    </source>
</evidence>
<gene>
    <name evidence="1" type="ORF">LuPra_02752</name>
</gene>
<reference evidence="1 2" key="1">
    <citation type="journal article" date="2016" name="Genome Announc.">
        <title>First Complete Genome Sequence of a Subdivision 6 Acidobacterium Strain.</title>
        <authorList>
            <person name="Huang S."/>
            <person name="Vieira S."/>
            <person name="Bunk B."/>
            <person name="Riedel T."/>
            <person name="Sproer C."/>
            <person name="Overmann J."/>
        </authorList>
    </citation>
    <scope>NUCLEOTIDE SEQUENCE [LARGE SCALE GENOMIC DNA]</scope>
    <source>
        <strain evidence="2">DSM 100886 HEG_-6_39</strain>
    </source>
</reference>
<sequence>MTPLALVLLIDDYADTRDLYGTYLRMHGYRIEEAETHSTASRQCATW</sequence>
<dbReference type="InterPro" id="IPR011006">
    <property type="entry name" value="CheY-like_superfamily"/>
</dbReference>
<keyword evidence="2" id="KW-1185">Reference proteome</keyword>
<evidence type="ECO:0000313" key="1">
    <source>
        <dbReference type="EMBL" id="AMY09533.1"/>
    </source>
</evidence>